<proteinExistence type="predicted"/>
<dbReference type="Proteomes" id="UP000605099">
    <property type="component" value="Unassembled WGS sequence"/>
</dbReference>
<evidence type="ECO:0000313" key="1">
    <source>
        <dbReference type="EMBL" id="GGN55609.1"/>
    </source>
</evidence>
<gene>
    <name evidence="1" type="ORF">GCM10011349_32450</name>
</gene>
<keyword evidence="2" id="KW-1185">Reference proteome</keyword>
<evidence type="ECO:0008006" key="3">
    <source>
        <dbReference type="Google" id="ProtNLM"/>
    </source>
</evidence>
<dbReference type="InterPro" id="IPR022243">
    <property type="entry name" value="DUF3768"/>
</dbReference>
<dbReference type="Pfam" id="PF12599">
    <property type="entry name" value="DUF3768"/>
    <property type="match status" value="1"/>
</dbReference>
<evidence type="ECO:0000313" key="2">
    <source>
        <dbReference type="Proteomes" id="UP000605099"/>
    </source>
</evidence>
<dbReference type="EMBL" id="BMLK01000016">
    <property type="protein sequence ID" value="GGN55609.1"/>
    <property type="molecule type" value="Genomic_DNA"/>
</dbReference>
<reference evidence="2" key="1">
    <citation type="journal article" date="2019" name="Int. J. Syst. Evol. Microbiol.">
        <title>The Global Catalogue of Microorganisms (GCM) 10K type strain sequencing project: providing services to taxonomists for standard genome sequencing and annotation.</title>
        <authorList>
            <consortium name="The Broad Institute Genomics Platform"/>
            <consortium name="The Broad Institute Genome Sequencing Center for Infectious Disease"/>
            <person name="Wu L."/>
            <person name="Ma J."/>
        </authorList>
    </citation>
    <scope>NUCLEOTIDE SEQUENCE [LARGE SCALE GENOMIC DNA]</scope>
    <source>
        <strain evidence="2">CGMCC 1.6784</strain>
    </source>
</reference>
<protein>
    <recommendedName>
        <fullName evidence="3">DUF3768 domain-containing protein</fullName>
    </recommendedName>
</protein>
<organism evidence="1 2">
    <name type="scientific">Novosphingobium indicum</name>
    <dbReference type="NCBI Taxonomy" id="462949"/>
    <lineage>
        <taxon>Bacteria</taxon>
        <taxon>Pseudomonadati</taxon>
        <taxon>Pseudomonadota</taxon>
        <taxon>Alphaproteobacteria</taxon>
        <taxon>Sphingomonadales</taxon>
        <taxon>Sphingomonadaceae</taxon>
        <taxon>Novosphingobium</taxon>
    </lineage>
</organism>
<sequence>MLNTTAPKDLSRREILARLNDRCRHGLDRNARTVMTRTCLGTFAGDSKVNELVAQAQILAAIRKFVYPADDRSEHDRGQIEYQGHTVYFAIDAYDTNLEYGSPDPADASVSRRVMTIMMRDDL</sequence>
<accession>A0ABQ2JU11</accession>
<name>A0ABQ2JU11_9SPHN</name>
<dbReference type="RefSeq" id="WP_206049462.1">
    <property type="nucleotide sequence ID" value="NZ_BMLK01000016.1"/>
</dbReference>
<comment type="caution">
    <text evidence="1">The sequence shown here is derived from an EMBL/GenBank/DDBJ whole genome shotgun (WGS) entry which is preliminary data.</text>
</comment>